<accession>A0A9D3SDP1</accession>
<organism evidence="1 2">
    <name type="scientific">Hemibagrus wyckioides</name>
    <dbReference type="NCBI Taxonomy" id="337641"/>
    <lineage>
        <taxon>Eukaryota</taxon>
        <taxon>Metazoa</taxon>
        <taxon>Chordata</taxon>
        <taxon>Craniata</taxon>
        <taxon>Vertebrata</taxon>
        <taxon>Euteleostomi</taxon>
        <taxon>Actinopterygii</taxon>
        <taxon>Neopterygii</taxon>
        <taxon>Teleostei</taxon>
        <taxon>Ostariophysi</taxon>
        <taxon>Siluriformes</taxon>
        <taxon>Bagridae</taxon>
        <taxon>Hemibagrus</taxon>
    </lineage>
</organism>
<name>A0A9D3SDP1_9TELE</name>
<sequence>MCVVGPGAEEEFRLVLHAERHKSASSTLCPRECWVMTPVACCPCQNCRERDEHRKPQRLNRSPGAT</sequence>
<reference evidence="1 2" key="1">
    <citation type="submission" date="2021-06" db="EMBL/GenBank/DDBJ databases">
        <title>Chromosome-level genome assembly of the red-tail catfish (Hemibagrus wyckioides).</title>
        <authorList>
            <person name="Shao F."/>
        </authorList>
    </citation>
    <scope>NUCLEOTIDE SEQUENCE [LARGE SCALE GENOMIC DNA]</scope>
    <source>
        <strain evidence="1">EC202008001</strain>
        <tissue evidence="1">Blood</tissue>
    </source>
</reference>
<comment type="caution">
    <text evidence="1">The sequence shown here is derived from an EMBL/GenBank/DDBJ whole genome shotgun (WGS) entry which is preliminary data.</text>
</comment>
<evidence type="ECO:0000313" key="1">
    <source>
        <dbReference type="EMBL" id="KAG7316023.1"/>
    </source>
</evidence>
<proteinExistence type="predicted"/>
<protein>
    <submittedName>
        <fullName evidence="1">Uncharacterized protein</fullName>
    </submittedName>
</protein>
<keyword evidence="2" id="KW-1185">Reference proteome</keyword>
<dbReference type="EMBL" id="JAHKSW010000026">
    <property type="protein sequence ID" value="KAG7316023.1"/>
    <property type="molecule type" value="Genomic_DNA"/>
</dbReference>
<dbReference type="AlphaFoldDB" id="A0A9D3SDP1"/>
<dbReference type="Proteomes" id="UP000824219">
    <property type="component" value="Linkage Group LG26"/>
</dbReference>
<gene>
    <name evidence="1" type="ORF">KOW79_020889</name>
</gene>
<evidence type="ECO:0000313" key="2">
    <source>
        <dbReference type="Proteomes" id="UP000824219"/>
    </source>
</evidence>